<evidence type="ECO:0000256" key="3">
    <source>
        <dbReference type="SAM" id="Phobius"/>
    </source>
</evidence>
<sequence>MSTRTEGMESYTHDGEKAEAHIDATIPGVNAEAPADLSLTRTQSRPAYALSRIQSHLTTRSLADPGPPPDGGFRAWTQVFCAWLAIINSWGFINSFGAFQPYYETILPQPASTISWIGSLQACLVFGLGIFSGRALDRGWFRPTVALGIAIQLVGIFTMSVAHSYWQLLLTQGLCTGVGAGIFFVPIMGVCATYFAKKKAMALGMVTSGTAMGGVIYPLVVRQLLGKVGFGWTVRVLGLLNVVSLTFCIAFMHPRLPPRKTGPLVDWAAFRDAPYCLQVLGTCCMMPPVYCVFYYVASYARDELGMPYTESLNLVIILNGVGLPARVLPGFIADRFIGVLNVQAIALVFNVIMLWTWLSVNSIAGYYVWVVFYGLGAGAFQSLFPSVIGAYSPDITKTGTRLGMAFTVIGFSALVGGPISGALLQVADGNYTVPICWAASSMMVGTALCVSARCIKHGWKLWIRC</sequence>
<dbReference type="InterPro" id="IPR011701">
    <property type="entry name" value="MFS"/>
</dbReference>
<dbReference type="SUPFAM" id="SSF103473">
    <property type="entry name" value="MFS general substrate transporter"/>
    <property type="match status" value="1"/>
</dbReference>
<feature type="transmembrane region" description="Helical" evidence="3">
    <location>
        <begin position="75"/>
        <end position="93"/>
    </location>
</feature>
<feature type="transmembrane region" description="Helical" evidence="3">
    <location>
        <begin position="403"/>
        <end position="425"/>
    </location>
</feature>
<gene>
    <name evidence="4" type="ORF">N0V91_003524</name>
</gene>
<dbReference type="OrthoDB" id="6499973at2759"/>
<evidence type="ECO:0008006" key="6">
    <source>
        <dbReference type="Google" id="ProtNLM"/>
    </source>
</evidence>
<proteinExistence type="inferred from homology"/>
<feature type="transmembrane region" description="Helical" evidence="3">
    <location>
        <begin position="232"/>
        <end position="252"/>
    </location>
</feature>
<dbReference type="GO" id="GO:0022857">
    <property type="term" value="F:transmembrane transporter activity"/>
    <property type="evidence" value="ECO:0007669"/>
    <property type="project" value="InterPro"/>
</dbReference>
<evidence type="ECO:0000256" key="2">
    <source>
        <dbReference type="ARBA" id="ARBA00006727"/>
    </source>
</evidence>
<evidence type="ECO:0000313" key="5">
    <source>
        <dbReference type="Proteomes" id="UP001140510"/>
    </source>
</evidence>
<dbReference type="EMBL" id="JAPEVA010000017">
    <property type="protein sequence ID" value="KAJ4408175.1"/>
    <property type="molecule type" value="Genomic_DNA"/>
</dbReference>
<dbReference type="Proteomes" id="UP001140510">
    <property type="component" value="Unassembled WGS sequence"/>
</dbReference>
<feature type="transmembrane region" description="Helical" evidence="3">
    <location>
        <begin position="113"/>
        <end position="133"/>
    </location>
</feature>
<keyword evidence="3" id="KW-0812">Transmembrane</keyword>
<accession>A0A9W9D990</accession>
<feature type="transmembrane region" description="Helical" evidence="3">
    <location>
        <begin position="340"/>
        <end position="360"/>
    </location>
</feature>
<dbReference type="InterPro" id="IPR050327">
    <property type="entry name" value="Proton-linked_MCT"/>
</dbReference>
<keyword evidence="3" id="KW-1133">Transmembrane helix</keyword>
<feature type="transmembrane region" description="Helical" evidence="3">
    <location>
        <begin position="366"/>
        <end position="391"/>
    </location>
</feature>
<feature type="transmembrane region" description="Helical" evidence="3">
    <location>
        <begin position="273"/>
        <end position="296"/>
    </location>
</feature>
<dbReference type="AlphaFoldDB" id="A0A9W9D990"/>
<reference evidence="4" key="1">
    <citation type="submission" date="2022-10" db="EMBL/GenBank/DDBJ databases">
        <title>Tapping the CABI collections for fungal endophytes: first genome assemblies for Collariella, Neodidymelliopsis, Ascochyta clinopodiicola, Didymella pomorum, Didymosphaeria variabile, Neocosmospora piperis and Neocucurbitaria cava.</title>
        <authorList>
            <person name="Hill R."/>
        </authorList>
    </citation>
    <scope>NUCLEOTIDE SEQUENCE</scope>
    <source>
        <strain evidence="4">IMI 355091</strain>
    </source>
</reference>
<feature type="transmembrane region" description="Helical" evidence="3">
    <location>
        <begin position="308"/>
        <end position="328"/>
    </location>
</feature>
<keyword evidence="5" id="KW-1185">Reference proteome</keyword>
<dbReference type="Gene3D" id="1.20.1250.20">
    <property type="entry name" value="MFS general substrate transporter like domains"/>
    <property type="match status" value="1"/>
</dbReference>
<dbReference type="PANTHER" id="PTHR11360:SF130">
    <property type="entry name" value="MAJOR FACILITATOR SUPERFAMILY (MFS) PROFILE DOMAIN-CONTAINING PROTEIN-RELATED"/>
    <property type="match status" value="1"/>
</dbReference>
<evidence type="ECO:0000256" key="1">
    <source>
        <dbReference type="ARBA" id="ARBA00004141"/>
    </source>
</evidence>
<dbReference type="PANTHER" id="PTHR11360">
    <property type="entry name" value="MONOCARBOXYLATE TRANSPORTER"/>
    <property type="match status" value="1"/>
</dbReference>
<feature type="transmembrane region" description="Helical" evidence="3">
    <location>
        <begin position="145"/>
        <end position="166"/>
    </location>
</feature>
<comment type="caution">
    <text evidence="4">The sequence shown here is derived from an EMBL/GenBank/DDBJ whole genome shotgun (WGS) entry which is preliminary data.</text>
</comment>
<dbReference type="Pfam" id="PF07690">
    <property type="entry name" value="MFS_1"/>
    <property type="match status" value="1"/>
</dbReference>
<comment type="subcellular location">
    <subcellularLocation>
        <location evidence="1">Membrane</location>
        <topology evidence="1">Multi-pass membrane protein</topology>
    </subcellularLocation>
</comment>
<evidence type="ECO:0000313" key="4">
    <source>
        <dbReference type="EMBL" id="KAJ4408175.1"/>
    </source>
</evidence>
<dbReference type="GO" id="GO:0016020">
    <property type="term" value="C:membrane"/>
    <property type="evidence" value="ECO:0007669"/>
    <property type="project" value="UniProtKB-SubCell"/>
</dbReference>
<comment type="similarity">
    <text evidence="2">Belongs to the major facilitator superfamily. Monocarboxylate porter (TC 2.A.1.13) family.</text>
</comment>
<protein>
    <recommendedName>
        <fullName evidence="6">Major facilitator superfamily (MFS) profile domain-containing protein</fullName>
    </recommendedName>
</protein>
<feature type="transmembrane region" description="Helical" evidence="3">
    <location>
        <begin position="431"/>
        <end position="455"/>
    </location>
</feature>
<dbReference type="InterPro" id="IPR036259">
    <property type="entry name" value="MFS_trans_sf"/>
</dbReference>
<feature type="transmembrane region" description="Helical" evidence="3">
    <location>
        <begin position="202"/>
        <end position="220"/>
    </location>
</feature>
<name>A0A9W9D990_9PLEO</name>
<organism evidence="4 5">
    <name type="scientific">Didymella pomorum</name>
    <dbReference type="NCBI Taxonomy" id="749634"/>
    <lineage>
        <taxon>Eukaryota</taxon>
        <taxon>Fungi</taxon>
        <taxon>Dikarya</taxon>
        <taxon>Ascomycota</taxon>
        <taxon>Pezizomycotina</taxon>
        <taxon>Dothideomycetes</taxon>
        <taxon>Pleosporomycetidae</taxon>
        <taxon>Pleosporales</taxon>
        <taxon>Pleosporineae</taxon>
        <taxon>Didymellaceae</taxon>
        <taxon>Didymella</taxon>
    </lineage>
</organism>
<keyword evidence="3" id="KW-0472">Membrane</keyword>